<reference evidence="8 9" key="1">
    <citation type="journal article" date="2020" name="ISME J.">
        <title>Uncovering the hidden diversity of litter-decomposition mechanisms in mushroom-forming fungi.</title>
        <authorList>
            <person name="Floudas D."/>
            <person name="Bentzer J."/>
            <person name="Ahren D."/>
            <person name="Johansson T."/>
            <person name="Persson P."/>
            <person name="Tunlid A."/>
        </authorList>
    </citation>
    <scope>NUCLEOTIDE SEQUENCE [LARGE SCALE GENOMIC DNA]</scope>
    <source>
        <strain evidence="8 9">CBS 406.79</strain>
    </source>
</reference>
<keyword evidence="4" id="KW-0269">Exonuclease</keyword>
<dbReference type="GO" id="GO:0003676">
    <property type="term" value="F:nucleic acid binding"/>
    <property type="evidence" value="ECO:0007669"/>
    <property type="project" value="InterPro"/>
</dbReference>
<dbReference type="GO" id="GO:0000027">
    <property type="term" value="P:ribosomal large subunit assembly"/>
    <property type="evidence" value="ECO:0007669"/>
    <property type="project" value="TreeGrafter"/>
</dbReference>
<keyword evidence="1" id="KW-0698">rRNA processing</keyword>
<sequence length="327" mass="36711">MSAHENENLDFFQYRVFELFERDVKVPTNLVAHEAGDPSLTAAGPSRKNAPQSFAAEAMNNGESMSALSKMALGEEDGEVADDLKQPGKYLATDRGMVGIDGSDSSLARVSIVNYYGAVMMDEFVRQRERVVDYRTQWSGIREKDMVGAKPFKDVQKRVAELIKDRILVGHAIHNDLKALLLSHPWPLTRDTQYFAGKHKLPMSPPLLPYSPGRFVHFLFVFRPCSFHPSLDLHSPTSEPLPSLSSSHSEWEKGSDVGVSSLMARTQEKPKLKKESGDSDNDSEAVAGNNENKDRDRRERGLEMQTQTWTQWRIESESQSQSQVLLS</sequence>
<dbReference type="InterPro" id="IPR013520">
    <property type="entry name" value="Ribonucl_H"/>
</dbReference>
<dbReference type="OrthoDB" id="8191639at2759"/>
<dbReference type="GO" id="GO:0005634">
    <property type="term" value="C:nucleus"/>
    <property type="evidence" value="ECO:0007669"/>
    <property type="project" value="TreeGrafter"/>
</dbReference>
<dbReference type="InterPro" id="IPR047021">
    <property type="entry name" value="REXO1/3/4-like"/>
</dbReference>
<protein>
    <recommendedName>
        <fullName evidence="7">Exonuclease domain-containing protein</fullName>
    </recommendedName>
</protein>
<evidence type="ECO:0000256" key="3">
    <source>
        <dbReference type="ARBA" id="ARBA00022801"/>
    </source>
</evidence>
<organism evidence="8 9">
    <name type="scientific">Collybiopsis confluens</name>
    <dbReference type="NCBI Taxonomy" id="2823264"/>
    <lineage>
        <taxon>Eukaryota</taxon>
        <taxon>Fungi</taxon>
        <taxon>Dikarya</taxon>
        <taxon>Basidiomycota</taxon>
        <taxon>Agaricomycotina</taxon>
        <taxon>Agaricomycetes</taxon>
        <taxon>Agaricomycetidae</taxon>
        <taxon>Agaricales</taxon>
        <taxon>Marasmiineae</taxon>
        <taxon>Omphalotaceae</taxon>
        <taxon>Collybiopsis</taxon>
    </lineage>
</organism>
<evidence type="ECO:0000313" key="9">
    <source>
        <dbReference type="Proteomes" id="UP000518752"/>
    </source>
</evidence>
<dbReference type="Proteomes" id="UP000518752">
    <property type="component" value="Unassembled WGS sequence"/>
</dbReference>
<evidence type="ECO:0000256" key="5">
    <source>
        <dbReference type="ARBA" id="ARBA00025599"/>
    </source>
</evidence>
<feature type="region of interest" description="Disordered" evidence="6">
    <location>
        <begin position="263"/>
        <end position="327"/>
    </location>
</feature>
<name>A0A8H5M148_9AGAR</name>
<feature type="compositionally biased region" description="Basic and acidic residues" evidence="6">
    <location>
        <begin position="266"/>
        <end position="277"/>
    </location>
</feature>
<feature type="domain" description="Exonuclease" evidence="7">
    <location>
        <begin position="89"/>
        <end position="299"/>
    </location>
</feature>
<dbReference type="PANTHER" id="PTHR12801">
    <property type="entry name" value="RNA EXONUCLEASE REXO1 / RECO3 FAMILY MEMBER-RELATED"/>
    <property type="match status" value="1"/>
</dbReference>
<proteinExistence type="predicted"/>
<dbReference type="EMBL" id="JAACJN010000083">
    <property type="protein sequence ID" value="KAF5377420.1"/>
    <property type="molecule type" value="Genomic_DNA"/>
</dbReference>
<dbReference type="PANTHER" id="PTHR12801:SF45">
    <property type="entry name" value="RNA EXONUCLEASE 4"/>
    <property type="match status" value="1"/>
</dbReference>
<feature type="compositionally biased region" description="Low complexity" evidence="6">
    <location>
        <begin position="317"/>
        <end position="327"/>
    </location>
</feature>
<dbReference type="Gene3D" id="3.30.420.10">
    <property type="entry name" value="Ribonuclease H-like superfamily/Ribonuclease H"/>
    <property type="match status" value="1"/>
</dbReference>
<dbReference type="SMART" id="SM00479">
    <property type="entry name" value="EXOIII"/>
    <property type="match status" value="1"/>
</dbReference>
<comment type="function">
    <text evidence="5">Exoribonuclease involved in ribosome biosynthesis. Involved in the processing of ITS1, the internal transcribed spacer localized between the 18S and 5.8S rRNAs.</text>
</comment>
<dbReference type="InterPro" id="IPR036397">
    <property type="entry name" value="RNaseH_sf"/>
</dbReference>
<feature type="region of interest" description="Disordered" evidence="6">
    <location>
        <begin position="233"/>
        <end position="252"/>
    </location>
</feature>
<feature type="compositionally biased region" description="Polar residues" evidence="6">
    <location>
        <begin position="304"/>
        <end position="313"/>
    </location>
</feature>
<keyword evidence="2" id="KW-0540">Nuclease</keyword>
<feature type="compositionally biased region" description="Low complexity" evidence="6">
    <location>
        <begin position="233"/>
        <end position="248"/>
    </location>
</feature>
<evidence type="ECO:0000259" key="7">
    <source>
        <dbReference type="SMART" id="SM00479"/>
    </source>
</evidence>
<accession>A0A8H5M148</accession>
<comment type="caution">
    <text evidence="8">The sequence shown here is derived from an EMBL/GenBank/DDBJ whole genome shotgun (WGS) entry which is preliminary data.</text>
</comment>
<feature type="compositionally biased region" description="Basic and acidic residues" evidence="6">
    <location>
        <begin position="291"/>
        <end position="302"/>
    </location>
</feature>
<dbReference type="AlphaFoldDB" id="A0A8H5M148"/>
<keyword evidence="9" id="KW-1185">Reference proteome</keyword>
<evidence type="ECO:0000256" key="1">
    <source>
        <dbReference type="ARBA" id="ARBA00022552"/>
    </source>
</evidence>
<dbReference type="GO" id="GO:0004527">
    <property type="term" value="F:exonuclease activity"/>
    <property type="evidence" value="ECO:0007669"/>
    <property type="project" value="UniProtKB-KW"/>
</dbReference>
<evidence type="ECO:0000256" key="4">
    <source>
        <dbReference type="ARBA" id="ARBA00022839"/>
    </source>
</evidence>
<evidence type="ECO:0000256" key="6">
    <source>
        <dbReference type="SAM" id="MobiDB-lite"/>
    </source>
</evidence>
<dbReference type="InterPro" id="IPR012337">
    <property type="entry name" value="RNaseH-like_sf"/>
</dbReference>
<dbReference type="SUPFAM" id="SSF53098">
    <property type="entry name" value="Ribonuclease H-like"/>
    <property type="match status" value="1"/>
</dbReference>
<gene>
    <name evidence="8" type="ORF">D9757_009718</name>
</gene>
<evidence type="ECO:0000313" key="8">
    <source>
        <dbReference type="EMBL" id="KAF5377420.1"/>
    </source>
</evidence>
<evidence type="ECO:0000256" key="2">
    <source>
        <dbReference type="ARBA" id="ARBA00022722"/>
    </source>
</evidence>
<keyword evidence="3" id="KW-0378">Hydrolase</keyword>
<dbReference type="GO" id="GO:0006364">
    <property type="term" value="P:rRNA processing"/>
    <property type="evidence" value="ECO:0007669"/>
    <property type="project" value="UniProtKB-KW"/>
</dbReference>